<dbReference type="AlphaFoldDB" id="A0A9X1VZT4"/>
<name>A0A9X1VZT4_9BURK</name>
<dbReference type="InterPro" id="IPR037401">
    <property type="entry name" value="SnoaL-like"/>
</dbReference>
<sequence length="135" mass="15418">MALFDIPSIERMLSDFAWHADRADGDALSQLFTSDGTLRVGGQDLIGRQKIADDCYRRALNPERKVRHIWSNLRVDRIEGNLVHTTAIQMTFEQLGADADAHVRINDLFDTFVQDTDGVWRFASRIIQREMALTV</sequence>
<evidence type="ECO:0000313" key="3">
    <source>
        <dbReference type="Proteomes" id="UP001139447"/>
    </source>
</evidence>
<evidence type="ECO:0000259" key="1">
    <source>
        <dbReference type="Pfam" id="PF13577"/>
    </source>
</evidence>
<keyword evidence="3" id="KW-1185">Reference proteome</keyword>
<dbReference type="SUPFAM" id="SSF54427">
    <property type="entry name" value="NTF2-like"/>
    <property type="match status" value="1"/>
</dbReference>
<evidence type="ECO:0000313" key="2">
    <source>
        <dbReference type="EMBL" id="MCJ0765209.1"/>
    </source>
</evidence>
<accession>A0A9X1VZT4</accession>
<organism evidence="2 3">
    <name type="scientific">Variovorax terrae</name>
    <dbReference type="NCBI Taxonomy" id="2923278"/>
    <lineage>
        <taxon>Bacteria</taxon>
        <taxon>Pseudomonadati</taxon>
        <taxon>Pseudomonadota</taxon>
        <taxon>Betaproteobacteria</taxon>
        <taxon>Burkholderiales</taxon>
        <taxon>Comamonadaceae</taxon>
        <taxon>Variovorax</taxon>
    </lineage>
</organism>
<protein>
    <submittedName>
        <fullName evidence="2">Nuclear transport factor 2 family protein</fullName>
    </submittedName>
</protein>
<dbReference type="Pfam" id="PF13577">
    <property type="entry name" value="SnoaL_4"/>
    <property type="match status" value="1"/>
</dbReference>
<feature type="domain" description="SnoaL-like" evidence="1">
    <location>
        <begin position="5"/>
        <end position="125"/>
    </location>
</feature>
<dbReference type="EMBL" id="JALGBI010000002">
    <property type="protein sequence ID" value="MCJ0765209.1"/>
    <property type="molecule type" value="Genomic_DNA"/>
</dbReference>
<reference evidence="2" key="1">
    <citation type="submission" date="2022-03" db="EMBL/GenBank/DDBJ databases">
        <authorList>
            <person name="Woo C.Y."/>
        </authorList>
    </citation>
    <scope>NUCLEOTIDE SEQUENCE</scope>
    <source>
        <strain evidence="2">CYS-02</strain>
    </source>
</reference>
<gene>
    <name evidence="2" type="ORF">MMF98_18505</name>
</gene>
<dbReference type="InterPro" id="IPR032710">
    <property type="entry name" value="NTF2-like_dom_sf"/>
</dbReference>
<dbReference type="Gene3D" id="3.10.450.50">
    <property type="match status" value="1"/>
</dbReference>
<proteinExistence type="predicted"/>
<dbReference type="CDD" id="cd00531">
    <property type="entry name" value="NTF2_like"/>
    <property type="match status" value="1"/>
</dbReference>
<dbReference type="Proteomes" id="UP001139447">
    <property type="component" value="Unassembled WGS sequence"/>
</dbReference>
<dbReference type="RefSeq" id="WP_243308355.1">
    <property type="nucleotide sequence ID" value="NZ_JALGBI010000002.1"/>
</dbReference>
<comment type="caution">
    <text evidence="2">The sequence shown here is derived from an EMBL/GenBank/DDBJ whole genome shotgun (WGS) entry which is preliminary data.</text>
</comment>